<name>A0A5S4FHH4_9ACTN</name>
<comment type="caution">
    <text evidence="6">The sequence shown here is derived from an EMBL/GenBank/DDBJ whole genome shotgun (WGS) entry which is preliminary data.</text>
</comment>
<evidence type="ECO:0000256" key="1">
    <source>
        <dbReference type="ARBA" id="ARBA00023015"/>
    </source>
</evidence>
<dbReference type="PANTHER" id="PTHR30055:SF234">
    <property type="entry name" value="HTH-TYPE TRANSCRIPTIONAL REGULATOR BETI"/>
    <property type="match status" value="1"/>
</dbReference>
<evidence type="ECO:0000313" key="6">
    <source>
        <dbReference type="EMBL" id="TMR19393.1"/>
    </source>
</evidence>
<proteinExistence type="predicted"/>
<evidence type="ECO:0000256" key="2">
    <source>
        <dbReference type="ARBA" id="ARBA00023125"/>
    </source>
</evidence>
<dbReference type="PROSITE" id="PS50977">
    <property type="entry name" value="HTH_TETR_2"/>
    <property type="match status" value="1"/>
</dbReference>
<dbReference type="SUPFAM" id="SSF46689">
    <property type="entry name" value="Homeodomain-like"/>
    <property type="match status" value="1"/>
</dbReference>
<organism evidence="6 7">
    <name type="scientific">Nonomuraea zeae</name>
    <dbReference type="NCBI Taxonomy" id="1642303"/>
    <lineage>
        <taxon>Bacteria</taxon>
        <taxon>Bacillati</taxon>
        <taxon>Actinomycetota</taxon>
        <taxon>Actinomycetes</taxon>
        <taxon>Streptosporangiales</taxon>
        <taxon>Streptosporangiaceae</taxon>
        <taxon>Nonomuraea</taxon>
    </lineage>
</organism>
<dbReference type="EMBL" id="VCKX01000328">
    <property type="protein sequence ID" value="TMR19393.1"/>
    <property type="molecule type" value="Genomic_DNA"/>
</dbReference>
<keyword evidence="2 4" id="KW-0238">DNA-binding</keyword>
<protein>
    <submittedName>
        <fullName evidence="6">TetR family transcriptional regulator</fullName>
    </submittedName>
</protein>
<accession>A0A5S4FHH4</accession>
<keyword evidence="1" id="KW-0805">Transcription regulation</keyword>
<feature type="domain" description="HTH tetR-type" evidence="5">
    <location>
        <begin position="14"/>
        <end position="74"/>
    </location>
</feature>
<dbReference type="InterPro" id="IPR009057">
    <property type="entry name" value="Homeodomain-like_sf"/>
</dbReference>
<keyword evidence="3" id="KW-0804">Transcription</keyword>
<feature type="non-terminal residue" evidence="6">
    <location>
        <position position="84"/>
    </location>
</feature>
<dbReference type="Pfam" id="PF00440">
    <property type="entry name" value="TetR_N"/>
    <property type="match status" value="1"/>
</dbReference>
<evidence type="ECO:0000259" key="5">
    <source>
        <dbReference type="PROSITE" id="PS50977"/>
    </source>
</evidence>
<evidence type="ECO:0000256" key="3">
    <source>
        <dbReference type="ARBA" id="ARBA00023163"/>
    </source>
</evidence>
<dbReference type="PRINTS" id="PR00455">
    <property type="entry name" value="HTHTETR"/>
</dbReference>
<evidence type="ECO:0000313" key="7">
    <source>
        <dbReference type="Proteomes" id="UP000306628"/>
    </source>
</evidence>
<dbReference type="InterPro" id="IPR023772">
    <property type="entry name" value="DNA-bd_HTH_TetR-type_CS"/>
</dbReference>
<dbReference type="GO" id="GO:0003700">
    <property type="term" value="F:DNA-binding transcription factor activity"/>
    <property type="evidence" value="ECO:0007669"/>
    <property type="project" value="TreeGrafter"/>
</dbReference>
<dbReference type="Proteomes" id="UP000306628">
    <property type="component" value="Unassembled WGS sequence"/>
</dbReference>
<dbReference type="OrthoDB" id="9806334at2"/>
<dbReference type="PANTHER" id="PTHR30055">
    <property type="entry name" value="HTH-TYPE TRANSCRIPTIONAL REGULATOR RUTR"/>
    <property type="match status" value="1"/>
</dbReference>
<evidence type="ECO:0000256" key="4">
    <source>
        <dbReference type="PROSITE-ProRule" id="PRU00335"/>
    </source>
</evidence>
<sequence length="84" mass="9235">MLNVPPESRTFIEEARRAQIISCAIEVLADQGYPHTTLAKIAKQAKISTGVISYHFGGKKQLIQAVVEEVVKLGTDMMLPRILA</sequence>
<dbReference type="InterPro" id="IPR001647">
    <property type="entry name" value="HTH_TetR"/>
</dbReference>
<dbReference type="InterPro" id="IPR050109">
    <property type="entry name" value="HTH-type_TetR-like_transc_reg"/>
</dbReference>
<dbReference type="AlphaFoldDB" id="A0A5S4FHH4"/>
<dbReference type="GO" id="GO:0000976">
    <property type="term" value="F:transcription cis-regulatory region binding"/>
    <property type="evidence" value="ECO:0007669"/>
    <property type="project" value="TreeGrafter"/>
</dbReference>
<feature type="DNA-binding region" description="H-T-H motif" evidence="4">
    <location>
        <begin position="37"/>
        <end position="56"/>
    </location>
</feature>
<dbReference type="Gene3D" id="1.10.357.10">
    <property type="entry name" value="Tetracycline Repressor, domain 2"/>
    <property type="match status" value="1"/>
</dbReference>
<dbReference type="PROSITE" id="PS01081">
    <property type="entry name" value="HTH_TETR_1"/>
    <property type="match status" value="1"/>
</dbReference>
<keyword evidence="7" id="KW-1185">Reference proteome</keyword>
<gene>
    <name evidence="6" type="ORF">ETD85_52810</name>
</gene>
<reference evidence="6 7" key="1">
    <citation type="submission" date="2019-05" db="EMBL/GenBank/DDBJ databases">
        <title>Draft genome sequence of Nonomuraea zeae DSM 100528.</title>
        <authorList>
            <person name="Saricaoglu S."/>
            <person name="Isik K."/>
        </authorList>
    </citation>
    <scope>NUCLEOTIDE SEQUENCE [LARGE SCALE GENOMIC DNA]</scope>
    <source>
        <strain evidence="6 7">DSM 100528</strain>
    </source>
</reference>